<gene>
    <name evidence="10" type="primary">nrdH</name>
    <name evidence="10" type="ORF">R6G80_05370</name>
    <name evidence="9" type="ORF">R6G86_02845</name>
</gene>
<organism evidence="10 12">
    <name type="scientific">Actinotignum urinale</name>
    <dbReference type="NCBI Taxonomy" id="190146"/>
    <lineage>
        <taxon>Bacteria</taxon>
        <taxon>Bacillati</taxon>
        <taxon>Actinomycetota</taxon>
        <taxon>Actinomycetes</taxon>
        <taxon>Actinomycetales</taxon>
        <taxon>Actinomycetaceae</taxon>
        <taxon>Actinotignum</taxon>
    </lineage>
</organism>
<proteinExistence type="inferred from homology"/>
<comment type="function">
    <text evidence="1">Electron transport system for the ribonucleotide reductase system NrdEF.</text>
</comment>
<evidence type="ECO:0000256" key="3">
    <source>
        <dbReference type="ARBA" id="ARBA00017945"/>
    </source>
</evidence>
<keyword evidence="5" id="KW-0249">Electron transport</keyword>
<dbReference type="PROSITE" id="PS51354">
    <property type="entry name" value="GLUTAREDOXIN_2"/>
    <property type="match status" value="1"/>
</dbReference>
<evidence type="ECO:0000313" key="12">
    <source>
        <dbReference type="Proteomes" id="UP001281731"/>
    </source>
</evidence>
<evidence type="ECO:0000256" key="7">
    <source>
        <dbReference type="ARBA" id="ARBA00023284"/>
    </source>
</evidence>
<dbReference type="SUPFAM" id="SSF52833">
    <property type="entry name" value="Thioredoxin-like"/>
    <property type="match status" value="1"/>
</dbReference>
<dbReference type="GO" id="GO:0009055">
    <property type="term" value="F:electron transfer activity"/>
    <property type="evidence" value="ECO:0007669"/>
    <property type="project" value="TreeGrafter"/>
</dbReference>
<dbReference type="GO" id="GO:0045454">
    <property type="term" value="P:cell redox homeostasis"/>
    <property type="evidence" value="ECO:0007669"/>
    <property type="project" value="InterPro"/>
</dbReference>
<dbReference type="InterPro" id="IPR036249">
    <property type="entry name" value="Thioredoxin-like_sf"/>
</dbReference>
<comment type="caution">
    <text evidence="10">The sequence shown here is derived from an EMBL/GenBank/DDBJ whole genome shotgun (WGS) entry which is preliminary data.</text>
</comment>
<evidence type="ECO:0000259" key="8">
    <source>
        <dbReference type="Pfam" id="PF00462"/>
    </source>
</evidence>
<evidence type="ECO:0000313" key="11">
    <source>
        <dbReference type="Proteomes" id="UP001275049"/>
    </source>
</evidence>
<dbReference type="Gene3D" id="3.40.30.10">
    <property type="entry name" value="Glutaredoxin"/>
    <property type="match status" value="1"/>
</dbReference>
<dbReference type="EMBL" id="JAWNGA010000003">
    <property type="protein sequence ID" value="MDY5132684.1"/>
    <property type="molecule type" value="Genomic_DNA"/>
</dbReference>
<keyword evidence="11" id="KW-1185">Reference proteome</keyword>
<dbReference type="Proteomes" id="UP001281731">
    <property type="component" value="Unassembled WGS sequence"/>
</dbReference>
<dbReference type="NCBIfam" id="TIGR02194">
    <property type="entry name" value="GlrX_NrdH"/>
    <property type="match status" value="1"/>
</dbReference>
<evidence type="ECO:0000256" key="5">
    <source>
        <dbReference type="ARBA" id="ARBA00022982"/>
    </source>
</evidence>
<dbReference type="InterPro" id="IPR011909">
    <property type="entry name" value="GlrX_NrdH"/>
</dbReference>
<evidence type="ECO:0000256" key="1">
    <source>
        <dbReference type="ARBA" id="ARBA00002292"/>
    </source>
</evidence>
<dbReference type="Proteomes" id="UP001275049">
    <property type="component" value="Unassembled WGS sequence"/>
</dbReference>
<dbReference type="Pfam" id="PF00462">
    <property type="entry name" value="Glutaredoxin"/>
    <property type="match status" value="1"/>
</dbReference>
<keyword evidence="6" id="KW-1015">Disulfide bond</keyword>
<sequence>MGITIYTKPNCVQCNATKRSFDKAGVEYDLIDVSKDAVAYNRIVELGYRQVPVVMTQAGTHWSGYRPEAIREAVAVAASIRVA</sequence>
<dbReference type="CDD" id="cd02976">
    <property type="entry name" value="NrdH"/>
    <property type="match status" value="1"/>
</dbReference>
<dbReference type="InterPro" id="IPR051548">
    <property type="entry name" value="Grx-like_ET"/>
</dbReference>
<evidence type="ECO:0000313" key="9">
    <source>
        <dbReference type="EMBL" id="MDY5132684.1"/>
    </source>
</evidence>
<dbReference type="PANTHER" id="PTHR34386:SF1">
    <property type="entry name" value="GLUTAREDOXIN-LIKE PROTEIN NRDH"/>
    <property type="match status" value="1"/>
</dbReference>
<evidence type="ECO:0000256" key="6">
    <source>
        <dbReference type="ARBA" id="ARBA00023157"/>
    </source>
</evidence>
<dbReference type="PANTHER" id="PTHR34386">
    <property type="entry name" value="GLUTAREDOXIN"/>
    <property type="match status" value="1"/>
</dbReference>
<evidence type="ECO:0000256" key="4">
    <source>
        <dbReference type="ARBA" id="ARBA00022448"/>
    </source>
</evidence>
<protein>
    <recommendedName>
        <fullName evidence="3">Glutaredoxin-like protein NrdH</fullName>
    </recommendedName>
</protein>
<keyword evidence="4" id="KW-0813">Transport</keyword>
<feature type="domain" description="Glutaredoxin" evidence="8">
    <location>
        <begin position="3"/>
        <end position="56"/>
    </location>
</feature>
<dbReference type="AlphaFoldDB" id="A0AAW9HXK0"/>
<accession>A0AAW9HXK0</accession>
<reference evidence="10 11" key="1">
    <citation type="submission" date="2023-10" db="EMBL/GenBank/DDBJ databases">
        <title>Whole Genome based description of the genera Actinobaculum and Actinotignum reveals a complex phylogenetic relationship within the species included in the genus Actinotignum.</title>
        <authorList>
            <person name="Jensen C.S."/>
            <person name="Dargis R."/>
            <person name="Kemp M."/>
            <person name="Christensen J.J."/>
        </authorList>
    </citation>
    <scope>NUCLEOTIDE SEQUENCE</scope>
    <source>
        <strain evidence="10">SLA_B511</strain>
        <strain evidence="9 11">SLA_B974</strain>
    </source>
</reference>
<name>A0AAW9HXK0_9ACTO</name>
<comment type="similarity">
    <text evidence="2">Belongs to the glutaredoxin family.</text>
</comment>
<keyword evidence="7" id="KW-0676">Redox-active center</keyword>
<dbReference type="RefSeq" id="WP_022866138.1">
    <property type="nucleotide sequence ID" value="NZ_CAMYCL010000029.1"/>
</dbReference>
<evidence type="ECO:0000313" key="10">
    <source>
        <dbReference type="EMBL" id="MDY5155155.1"/>
    </source>
</evidence>
<dbReference type="EMBL" id="JAWNGC010000005">
    <property type="protein sequence ID" value="MDY5155155.1"/>
    <property type="molecule type" value="Genomic_DNA"/>
</dbReference>
<evidence type="ECO:0000256" key="2">
    <source>
        <dbReference type="ARBA" id="ARBA00007787"/>
    </source>
</evidence>
<dbReference type="InterPro" id="IPR002109">
    <property type="entry name" value="Glutaredoxin"/>
</dbReference>